<reference evidence="2" key="2">
    <citation type="submission" date="2020-12" db="EMBL/GenBank/DDBJ databases">
        <authorList>
            <person name="Kanost M."/>
        </authorList>
    </citation>
    <scope>NUCLEOTIDE SEQUENCE</scope>
</reference>
<feature type="compositionally biased region" description="Low complexity" evidence="1">
    <location>
        <begin position="127"/>
        <end position="148"/>
    </location>
</feature>
<reference evidence="2" key="1">
    <citation type="journal article" date="2016" name="Insect Biochem. Mol. Biol.">
        <title>Multifaceted biological insights from a draft genome sequence of the tobacco hornworm moth, Manduca sexta.</title>
        <authorList>
            <person name="Kanost M.R."/>
            <person name="Arrese E.L."/>
            <person name="Cao X."/>
            <person name="Chen Y.R."/>
            <person name="Chellapilla S."/>
            <person name="Goldsmith M.R."/>
            <person name="Grosse-Wilde E."/>
            <person name="Heckel D.G."/>
            <person name="Herndon N."/>
            <person name="Jiang H."/>
            <person name="Papanicolaou A."/>
            <person name="Qu J."/>
            <person name="Soulages J.L."/>
            <person name="Vogel H."/>
            <person name="Walters J."/>
            <person name="Waterhouse R.M."/>
            <person name="Ahn S.J."/>
            <person name="Almeida F.C."/>
            <person name="An C."/>
            <person name="Aqrawi P."/>
            <person name="Bretschneider A."/>
            <person name="Bryant W.B."/>
            <person name="Bucks S."/>
            <person name="Chao H."/>
            <person name="Chevignon G."/>
            <person name="Christen J.M."/>
            <person name="Clarke D.F."/>
            <person name="Dittmer N.T."/>
            <person name="Ferguson L.C.F."/>
            <person name="Garavelou S."/>
            <person name="Gordon K.H.J."/>
            <person name="Gunaratna R.T."/>
            <person name="Han Y."/>
            <person name="Hauser F."/>
            <person name="He Y."/>
            <person name="Heidel-Fischer H."/>
            <person name="Hirsh A."/>
            <person name="Hu Y."/>
            <person name="Jiang H."/>
            <person name="Kalra D."/>
            <person name="Klinner C."/>
            <person name="Konig C."/>
            <person name="Kovar C."/>
            <person name="Kroll A.R."/>
            <person name="Kuwar S.S."/>
            <person name="Lee S.L."/>
            <person name="Lehman R."/>
            <person name="Li K."/>
            <person name="Li Z."/>
            <person name="Liang H."/>
            <person name="Lovelace S."/>
            <person name="Lu Z."/>
            <person name="Mansfield J.H."/>
            <person name="McCulloch K.J."/>
            <person name="Mathew T."/>
            <person name="Morton B."/>
            <person name="Muzny D.M."/>
            <person name="Neunemann D."/>
            <person name="Ongeri F."/>
            <person name="Pauchet Y."/>
            <person name="Pu L.L."/>
            <person name="Pyrousis I."/>
            <person name="Rao X.J."/>
            <person name="Redding A."/>
            <person name="Roesel C."/>
            <person name="Sanchez-Gracia A."/>
            <person name="Schaack S."/>
            <person name="Shukla A."/>
            <person name="Tetreau G."/>
            <person name="Wang Y."/>
            <person name="Xiong G.H."/>
            <person name="Traut W."/>
            <person name="Walsh T.K."/>
            <person name="Worley K.C."/>
            <person name="Wu D."/>
            <person name="Wu W."/>
            <person name="Wu Y.Q."/>
            <person name="Zhang X."/>
            <person name="Zou Z."/>
            <person name="Zucker H."/>
            <person name="Briscoe A.D."/>
            <person name="Burmester T."/>
            <person name="Clem R.J."/>
            <person name="Feyereisen R."/>
            <person name="Grimmelikhuijzen C.J.P."/>
            <person name="Hamodrakas S.J."/>
            <person name="Hansson B.S."/>
            <person name="Huguet E."/>
            <person name="Jermiin L.S."/>
            <person name="Lan Q."/>
            <person name="Lehman H.K."/>
            <person name="Lorenzen M."/>
            <person name="Merzendorfer H."/>
            <person name="Michalopoulos I."/>
            <person name="Morton D.B."/>
            <person name="Muthukrishnan S."/>
            <person name="Oakeshott J.G."/>
            <person name="Palmer W."/>
            <person name="Park Y."/>
            <person name="Passarelli A.L."/>
            <person name="Rozas J."/>
            <person name="Schwartz L.M."/>
            <person name="Smith W."/>
            <person name="Southgate A."/>
            <person name="Vilcinskas A."/>
            <person name="Vogt R."/>
            <person name="Wang P."/>
            <person name="Werren J."/>
            <person name="Yu X.Q."/>
            <person name="Zhou J.J."/>
            <person name="Brown S.J."/>
            <person name="Scherer S.E."/>
            <person name="Richards S."/>
            <person name="Blissard G.W."/>
        </authorList>
    </citation>
    <scope>NUCLEOTIDE SEQUENCE</scope>
</reference>
<keyword evidence="3" id="KW-1185">Reference proteome</keyword>
<feature type="compositionally biased region" description="Low complexity" evidence="1">
    <location>
        <begin position="167"/>
        <end position="180"/>
    </location>
</feature>
<name>A0A921ZSX1_MANSE</name>
<feature type="region of interest" description="Disordered" evidence="1">
    <location>
        <begin position="255"/>
        <end position="314"/>
    </location>
</feature>
<feature type="compositionally biased region" description="Polar residues" evidence="1">
    <location>
        <begin position="264"/>
        <end position="274"/>
    </location>
</feature>
<sequence length="314" mass="33618">MVATLPASTRFCGIKQGAQAQPPRRHSTTTRRSARNMATRLLSLRMLVILVVGVTCEPAPGRVPKVYNALITSNQNLEPSKAYPVYQPVLHETYAFPLQPAIFYGGEFPFANSIIPGPTPAPKVAQASEASPSSTPETPTEVVSSSTEIAPTTTAEISSPEPEEGKSTPATPTAPKTQSPIPLNEFGLPPQVIPLGGLNPAYDGFTQVGPFSYTYPGFRFYDPYDPFSFQSLSPYASFPLYRPLTNVLGPSLPFYPGKEPAPSSPVQPTEKSAQTPPPEPSDLNVLNYSSKDPAIPDVPPPPLPQGGLKDDKSE</sequence>
<gene>
    <name evidence="2" type="ORF">O3G_MSEX013191</name>
</gene>
<evidence type="ECO:0000313" key="2">
    <source>
        <dbReference type="EMBL" id="KAG6462332.1"/>
    </source>
</evidence>
<accession>A0A921ZSX1</accession>
<comment type="caution">
    <text evidence="2">The sequence shown here is derived from an EMBL/GenBank/DDBJ whole genome shotgun (WGS) entry which is preliminary data.</text>
</comment>
<dbReference type="EMBL" id="JH668833">
    <property type="protein sequence ID" value="KAG6462332.1"/>
    <property type="molecule type" value="Genomic_DNA"/>
</dbReference>
<dbReference type="AlphaFoldDB" id="A0A921ZSX1"/>
<dbReference type="Proteomes" id="UP000791440">
    <property type="component" value="Unassembled WGS sequence"/>
</dbReference>
<evidence type="ECO:0000313" key="3">
    <source>
        <dbReference type="Proteomes" id="UP000791440"/>
    </source>
</evidence>
<evidence type="ECO:0000256" key="1">
    <source>
        <dbReference type="SAM" id="MobiDB-lite"/>
    </source>
</evidence>
<proteinExistence type="predicted"/>
<protein>
    <submittedName>
        <fullName evidence="2">Uncharacterized protein</fullName>
    </submittedName>
</protein>
<organism evidence="2 3">
    <name type="scientific">Manduca sexta</name>
    <name type="common">Tobacco hawkmoth</name>
    <name type="synonym">Tobacco hornworm</name>
    <dbReference type="NCBI Taxonomy" id="7130"/>
    <lineage>
        <taxon>Eukaryota</taxon>
        <taxon>Metazoa</taxon>
        <taxon>Ecdysozoa</taxon>
        <taxon>Arthropoda</taxon>
        <taxon>Hexapoda</taxon>
        <taxon>Insecta</taxon>
        <taxon>Pterygota</taxon>
        <taxon>Neoptera</taxon>
        <taxon>Endopterygota</taxon>
        <taxon>Lepidoptera</taxon>
        <taxon>Glossata</taxon>
        <taxon>Ditrysia</taxon>
        <taxon>Bombycoidea</taxon>
        <taxon>Sphingidae</taxon>
        <taxon>Sphinginae</taxon>
        <taxon>Sphingini</taxon>
        <taxon>Manduca</taxon>
    </lineage>
</organism>
<feature type="region of interest" description="Disordered" evidence="1">
    <location>
        <begin position="121"/>
        <end position="188"/>
    </location>
</feature>